<dbReference type="EMBL" id="CAOQHR010000005">
    <property type="protein sequence ID" value="CAI6334768.1"/>
    <property type="molecule type" value="Genomic_DNA"/>
</dbReference>
<dbReference type="SUPFAM" id="SSF53448">
    <property type="entry name" value="Nucleotide-diphospho-sugar transferases"/>
    <property type="match status" value="1"/>
</dbReference>
<comment type="caution">
    <text evidence="2">The sequence shown here is derived from an EMBL/GenBank/DDBJ whole genome shotgun (WGS) entry which is preliminary data.</text>
</comment>
<sequence length="340" mass="39332">MAQSKSRTILPIAFIIALFYAIIFFHSSGRSAGPSFVRNYDLHEQDSIQPTDQVSLSTGNHDFAIATFLTGQAKDDSYFTATRTLAYQVLHAPSTKIRNSSIAFVVLCSESLEEDKRAQLREDGAIVAEVKDITLNSWIKVQVDRWKEQFTKLRVFEMTQYRRVLYIDADTLITKPMDDIFAEPEVASLAPTLFHRKDKIKDDEAELPKEWLFAARSDNAFLGERDHPVPPLQTNVLTAGFFMAAPDQKLFDHFLSVIKHEGRFDSWSMEQSMLNYVFRREGAMPWRELNWRWSATWPSEKDLDMGVHSLHEKFWVTGPQKLTDMWKARRDEMLQFYGES</sequence>
<dbReference type="Gene3D" id="3.90.550.10">
    <property type="entry name" value="Spore Coat Polysaccharide Biosynthesis Protein SpsA, Chain A"/>
    <property type="match status" value="1"/>
</dbReference>
<keyword evidence="1" id="KW-0472">Membrane</keyword>
<gene>
    <name evidence="2" type="ORF">PDIGIT_LOCUS7836</name>
</gene>
<evidence type="ECO:0000256" key="1">
    <source>
        <dbReference type="SAM" id="Phobius"/>
    </source>
</evidence>
<dbReference type="Proteomes" id="UP001152607">
    <property type="component" value="Unassembled WGS sequence"/>
</dbReference>
<dbReference type="InterPro" id="IPR029044">
    <property type="entry name" value="Nucleotide-diphossugar_trans"/>
</dbReference>
<keyword evidence="1" id="KW-1133">Transmembrane helix</keyword>
<evidence type="ECO:0000313" key="3">
    <source>
        <dbReference type="Proteomes" id="UP001152607"/>
    </source>
</evidence>
<accession>A0A9W4UI78</accession>
<keyword evidence="1" id="KW-0812">Transmembrane</keyword>
<proteinExistence type="predicted"/>
<evidence type="ECO:0000313" key="2">
    <source>
        <dbReference type="EMBL" id="CAI6334768.1"/>
    </source>
</evidence>
<dbReference type="OrthoDB" id="2014201at2759"/>
<dbReference type="AlphaFoldDB" id="A0A9W4UI78"/>
<evidence type="ECO:0008006" key="4">
    <source>
        <dbReference type="Google" id="ProtNLM"/>
    </source>
</evidence>
<name>A0A9W4UI78_9PLEO</name>
<dbReference type="InterPro" id="IPR050587">
    <property type="entry name" value="GNT1/Glycosyltrans_8"/>
</dbReference>
<keyword evidence="3" id="KW-1185">Reference proteome</keyword>
<dbReference type="PANTHER" id="PTHR11183">
    <property type="entry name" value="GLYCOGENIN SUBFAMILY MEMBER"/>
    <property type="match status" value="1"/>
</dbReference>
<protein>
    <recommendedName>
        <fullName evidence="4">Glycosyltransferase family 8 protein</fullName>
    </recommendedName>
</protein>
<feature type="transmembrane region" description="Helical" evidence="1">
    <location>
        <begin position="9"/>
        <end position="27"/>
    </location>
</feature>
<organism evidence="2 3">
    <name type="scientific">Periconia digitata</name>
    <dbReference type="NCBI Taxonomy" id="1303443"/>
    <lineage>
        <taxon>Eukaryota</taxon>
        <taxon>Fungi</taxon>
        <taxon>Dikarya</taxon>
        <taxon>Ascomycota</taxon>
        <taxon>Pezizomycotina</taxon>
        <taxon>Dothideomycetes</taxon>
        <taxon>Pleosporomycetidae</taxon>
        <taxon>Pleosporales</taxon>
        <taxon>Massarineae</taxon>
        <taxon>Periconiaceae</taxon>
        <taxon>Periconia</taxon>
    </lineage>
</organism>
<reference evidence="2" key="1">
    <citation type="submission" date="2023-01" db="EMBL/GenBank/DDBJ databases">
        <authorList>
            <person name="Van Ghelder C."/>
            <person name="Rancurel C."/>
        </authorList>
    </citation>
    <scope>NUCLEOTIDE SEQUENCE</scope>
    <source>
        <strain evidence="2">CNCM I-4278</strain>
    </source>
</reference>